<dbReference type="RefSeq" id="WP_130650254.1">
    <property type="nucleotide sequence ID" value="NZ_BMHA01000014.1"/>
</dbReference>
<evidence type="ECO:0000313" key="3">
    <source>
        <dbReference type="EMBL" id="GGI09157.1"/>
    </source>
</evidence>
<feature type="transmembrane region" description="Helical" evidence="2">
    <location>
        <begin position="16"/>
        <end position="36"/>
    </location>
</feature>
<name>A0A8J3AGR8_9ACTN</name>
<comment type="caution">
    <text evidence="3">The sequence shown here is derived from an EMBL/GenBank/DDBJ whole genome shotgun (WGS) entry which is preliminary data.</text>
</comment>
<feature type="region of interest" description="Disordered" evidence="1">
    <location>
        <begin position="93"/>
        <end position="114"/>
    </location>
</feature>
<reference evidence="3" key="2">
    <citation type="submission" date="2020-09" db="EMBL/GenBank/DDBJ databases">
        <authorList>
            <person name="Sun Q."/>
            <person name="Zhou Y."/>
        </authorList>
    </citation>
    <scope>NUCLEOTIDE SEQUENCE</scope>
    <source>
        <strain evidence="3">CGMCC 1.14988</strain>
    </source>
</reference>
<evidence type="ECO:0000313" key="4">
    <source>
        <dbReference type="Proteomes" id="UP000650511"/>
    </source>
</evidence>
<accession>A0A8J3AGR8</accession>
<reference evidence="3" key="1">
    <citation type="journal article" date="2014" name="Int. J. Syst. Evol. Microbiol.">
        <title>Complete genome sequence of Corynebacterium casei LMG S-19264T (=DSM 44701T), isolated from a smear-ripened cheese.</title>
        <authorList>
            <consortium name="US DOE Joint Genome Institute (JGI-PGF)"/>
            <person name="Walter F."/>
            <person name="Albersmeier A."/>
            <person name="Kalinowski J."/>
            <person name="Ruckert C."/>
        </authorList>
    </citation>
    <scope>NUCLEOTIDE SEQUENCE</scope>
    <source>
        <strain evidence="3">CGMCC 1.14988</strain>
    </source>
</reference>
<dbReference type="Proteomes" id="UP000650511">
    <property type="component" value="Unassembled WGS sequence"/>
</dbReference>
<organism evidence="3 4">
    <name type="scientific">Egicoccus halophilus</name>
    <dbReference type="NCBI Taxonomy" id="1670830"/>
    <lineage>
        <taxon>Bacteria</taxon>
        <taxon>Bacillati</taxon>
        <taxon>Actinomycetota</taxon>
        <taxon>Nitriliruptoria</taxon>
        <taxon>Egicoccales</taxon>
        <taxon>Egicoccaceae</taxon>
        <taxon>Egicoccus</taxon>
    </lineage>
</organism>
<dbReference type="AlphaFoldDB" id="A0A8J3AGR8"/>
<keyword evidence="4" id="KW-1185">Reference proteome</keyword>
<dbReference type="EMBL" id="BMHA01000014">
    <property type="protein sequence ID" value="GGI09157.1"/>
    <property type="molecule type" value="Genomic_DNA"/>
</dbReference>
<evidence type="ECO:0000256" key="1">
    <source>
        <dbReference type="SAM" id="MobiDB-lite"/>
    </source>
</evidence>
<keyword evidence="2" id="KW-0812">Transmembrane</keyword>
<keyword evidence="2" id="KW-0472">Membrane</keyword>
<feature type="compositionally biased region" description="Polar residues" evidence="1">
    <location>
        <begin position="99"/>
        <end position="114"/>
    </location>
</feature>
<proteinExistence type="predicted"/>
<evidence type="ECO:0000256" key="2">
    <source>
        <dbReference type="SAM" id="Phobius"/>
    </source>
</evidence>
<protein>
    <submittedName>
        <fullName evidence="3">Uncharacterized protein</fullName>
    </submittedName>
</protein>
<sequence length="114" mass="12419">MFYVFVYETTMRMPPALILPLGMMLAGATVAATLHLWRHTGYPTAGKLVWQLAILGLVVGVAHLEQGARGGIPVGAIAYLIFARQGPFRRRIRGAVREGSSSTEQNPGTQDQRL</sequence>
<gene>
    <name evidence="3" type="ORF">GCM10011354_32680</name>
</gene>
<keyword evidence="2" id="KW-1133">Transmembrane helix</keyword>